<protein>
    <submittedName>
        <fullName evidence="7">Uncharacterized protein</fullName>
    </submittedName>
</protein>
<evidence type="ECO:0000259" key="5">
    <source>
        <dbReference type="Pfam" id="PF00707"/>
    </source>
</evidence>
<dbReference type="Ensembl" id="ENSMMOT00000020687.1">
    <property type="protein sequence ID" value="ENSMMOP00000020353.1"/>
    <property type="gene ID" value="ENSMMOG00000015462.1"/>
</dbReference>
<dbReference type="GO" id="GO:0005739">
    <property type="term" value="C:mitochondrion"/>
    <property type="evidence" value="ECO:0007669"/>
    <property type="project" value="TreeGrafter"/>
</dbReference>
<keyword evidence="2" id="KW-0396">Initiation factor</keyword>
<evidence type="ECO:0000313" key="7">
    <source>
        <dbReference type="Ensembl" id="ENSMMOP00000020353.1"/>
    </source>
</evidence>
<reference evidence="7" key="1">
    <citation type="submission" date="2025-08" db="UniProtKB">
        <authorList>
            <consortium name="Ensembl"/>
        </authorList>
    </citation>
    <scope>IDENTIFICATION</scope>
</reference>
<feature type="domain" description="Translation initiation factor 3 N-terminal" evidence="6">
    <location>
        <begin position="85"/>
        <end position="153"/>
    </location>
</feature>
<dbReference type="InterPro" id="IPR019814">
    <property type="entry name" value="Translation_initiation_fac_3_N"/>
</dbReference>
<sequence length="294" mass="32694">MSAGCMRWVLSRTVRAVCAGSNGHWTHRASKFTMCSERSSISASSQRWCSFSTTADDPKEIVPETNPALKKKRQDPQAHATVTSIGRKIPQRQIHVISDMGESLGIMHRADVIRIMDEKGLKLVLLSEHKDPPVYKLMSGKQIHEEQLKLREKLKAKAAPVQVKELTFSCGIAAHDLTTKLKQVESWLEKKHHVRITLRAGRGQPGVNLDTTLEEMVEQMGVMVGFVSKPKVIRDGQAAMCILRPPSAKERSQKEKNKAGALQFDTLNSSKASQNKTVNVDTAEESVQHQGNKL</sequence>
<dbReference type="InterPro" id="IPR036788">
    <property type="entry name" value="T_IF-3_C_sf"/>
</dbReference>
<dbReference type="AlphaFoldDB" id="A0A3Q3WQP7"/>
<evidence type="ECO:0000256" key="4">
    <source>
        <dbReference type="SAM" id="MobiDB-lite"/>
    </source>
</evidence>
<evidence type="ECO:0000256" key="2">
    <source>
        <dbReference type="ARBA" id="ARBA00022540"/>
    </source>
</evidence>
<dbReference type="SUPFAM" id="SSF55200">
    <property type="entry name" value="Translation initiation factor IF3, C-terminal domain"/>
    <property type="match status" value="1"/>
</dbReference>
<dbReference type="InterPro" id="IPR036787">
    <property type="entry name" value="T_IF-3_N_sf"/>
</dbReference>
<dbReference type="STRING" id="94237.ENSMMOP00000020353"/>
<proteinExistence type="inferred from homology"/>
<feature type="compositionally biased region" description="Basic and acidic residues" evidence="4">
    <location>
        <begin position="247"/>
        <end position="258"/>
    </location>
</feature>
<dbReference type="Pfam" id="PF05198">
    <property type="entry name" value="IF3_N"/>
    <property type="match status" value="1"/>
</dbReference>
<dbReference type="GO" id="GO:0003743">
    <property type="term" value="F:translation initiation factor activity"/>
    <property type="evidence" value="ECO:0007669"/>
    <property type="project" value="UniProtKB-KW"/>
</dbReference>
<reference evidence="7" key="2">
    <citation type="submission" date="2025-09" db="UniProtKB">
        <authorList>
            <consortium name="Ensembl"/>
        </authorList>
    </citation>
    <scope>IDENTIFICATION</scope>
</reference>
<comment type="similarity">
    <text evidence="1">Belongs to the IF-3 family.</text>
</comment>
<organism evidence="7 8">
    <name type="scientific">Mola mola</name>
    <name type="common">Ocean sunfish</name>
    <name type="synonym">Tetraodon mola</name>
    <dbReference type="NCBI Taxonomy" id="94237"/>
    <lineage>
        <taxon>Eukaryota</taxon>
        <taxon>Metazoa</taxon>
        <taxon>Chordata</taxon>
        <taxon>Craniata</taxon>
        <taxon>Vertebrata</taxon>
        <taxon>Euteleostomi</taxon>
        <taxon>Actinopterygii</taxon>
        <taxon>Neopterygii</taxon>
        <taxon>Teleostei</taxon>
        <taxon>Neoteleostei</taxon>
        <taxon>Acanthomorphata</taxon>
        <taxon>Eupercaria</taxon>
        <taxon>Tetraodontiformes</taxon>
        <taxon>Molidae</taxon>
        <taxon>Mola</taxon>
    </lineage>
</organism>
<keyword evidence="8" id="KW-1185">Reference proteome</keyword>
<dbReference type="Gene3D" id="3.10.20.80">
    <property type="entry name" value="Translation initiation factor 3 (IF-3), N-terminal domain"/>
    <property type="match status" value="1"/>
</dbReference>
<feature type="region of interest" description="Disordered" evidence="4">
    <location>
        <begin position="245"/>
        <end position="294"/>
    </location>
</feature>
<feature type="domain" description="Translation initiation factor 3 C-terminal" evidence="5">
    <location>
        <begin position="161"/>
        <end position="243"/>
    </location>
</feature>
<dbReference type="Gene3D" id="3.30.110.10">
    <property type="entry name" value="Translation initiation factor 3 (IF-3), C-terminal domain"/>
    <property type="match status" value="1"/>
</dbReference>
<dbReference type="PANTHER" id="PTHR10938">
    <property type="entry name" value="TRANSLATION INITIATION FACTOR IF-3"/>
    <property type="match status" value="1"/>
</dbReference>
<dbReference type="GO" id="GO:0070124">
    <property type="term" value="P:mitochondrial translational initiation"/>
    <property type="evidence" value="ECO:0007669"/>
    <property type="project" value="TreeGrafter"/>
</dbReference>
<evidence type="ECO:0000313" key="8">
    <source>
        <dbReference type="Proteomes" id="UP000261620"/>
    </source>
</evidence>
<evidence type="ECO:0000259" key="6">
    <source>
        <dbReference type="Pfam" id="PF05198"/>
    </source>
</evidence>
<name>A0A3Q3WQP7_MOLML</name>
<dbReference type="PANTHER" id="PTHR10938:SF0">
    <property type="entry name" value="TRANSLATION INITIATION FACTOR IF-3, MITOCHONDRIAL"/>
    <property type="match status" value="1"/>
</dbReference>
<dbReference type="FunFam" id="3.10.20.80:FF:000002">
    <property type="entry name" value="Mitochondrial translational initiation factor 3"/>
    <property type="match status" value="1"/>
</dbReference>
<accession>A0A3Q3WQP7</accession>
<dbReference type="OMA" id="SAGCVRW"/>
<dbReference type="SUPFAM" id="SSF54364">
    <property type="entry name" value="Translation initiation factor IF3, N-terminal domain"/>
    <property type="match status" value="1"/>
</dbReference>
<dbReference type="GO" id="GO:0043022">
    <property type="term" value="F:ribosome binding"/>
    <property type="evidence" value="ECO:0007669"/>
    <property type="project" value="TreeGrafter"/>
</dbReference>
<dbReference type="GO" id="GO:0032790">
    <property type="term" value="P:ribosome disassembly"/>
    <property type="evidence" value="ECO:0007669"/>
    <property type="project" value="TreeGrafter"/>
</dbReference>
<dbReference type="InterPro" id="IPR001288">
    <property type="entry name" value="Translation_initiation_fac_3"/>
</dbReference>
<evidence type="ECO:0000256" key="1">
    <source>
        <dbReference type="ARBA" id="ARBA00005439"/>
    </source>
</evidence>
<feature type="compositionally biased region" description="Polar residues" evidence="4">
    <location>
        <begin position="265"/>
        <end position="280"/>
    </location>
</feature>
<evidence type="ECO:0000256" key="3">
    <source>
        <dbReference type="ARBA" id="ARBA00022917"/>
    </source>
</evidence>
<keyword evidence="3" id="KW-0648">Protein biosynthesis</keyword>
<dbReference type="Pfam" id="PF00707">
    <property type="entry name" value="IF3_C"/>
    <property type="match status" value="1"/>
</dbReference>
<dbReference type="Proteomes" id="UP000261620">
    <property type="component" value="Unplaced"/>
</dbReference>
<dbReference type="NCBIfam" id="TIGR00168">
    <property type="entry name" value="infC"/>
    <property type="match status" value="1"/>
</dbReference>
<dbReference type="InterPro" id="IPR019815">
    <property type="entry name" value="Translation_initiation_fac_3_C"/>
</dbReference>